<dbReference type="SUPFAM" id="SSF52091">
    <property type="entry name" value="SpoIIaa-like"/>
    <property type="match status" value="1"/>
</dbReference>
<accession>A0ABX0GV73</accession>
<dbReference type="RefSeq" id="WP_166282735.1">
    <property type="nucleotide sequence ID" value="NZ_JAANNP010000011.1"/>
</dbReference>
<gene>
    <name evidence="2" type="ORF">G9H71_13630</name>
</gene>
<comment type="caution">
    <text evidence="2">The sequence shown here is derived from an EMBL/GenBank/DDBJ whole genome shotgun (WGS) entry which is preliminary data.</text>
</comment>
<dbReference type="Pfam" id="PF13466">
    <property type="entry name" value="STAS_2"/>
    <property type="match status" value="1"/>
</dbReference>
<keyword evidence="3" id="KW-1185">Reference proteome</keyword>
<evidence type="ECO:0000313" key="2">
    <source>
        <dbReference type="EMBL" id="NHC14824.1"/>
    </source>
</evidence>
<proteinExistence type="predicted"/>
<sequence>MRTERRDTSSENVLAVGGDVLEADAQRLASVVLDAVNAHDDRRDVMIDAHGVTAFPDSAFWALVRGRSRAKWKGRRLVVLDSPEGVLARHIRSHGQQDRLPVYADAAVAATALSQARRVLREGVIGFGKDPS</sequence>
<dbReference type="PROSITE" id="PS50801">
    <property type="entry name" value="STAS"/>
    <property type="match status" value="1"/>
</dbReference>
<evidence type="ECO:0000313" key="3">
    <source>
        <dbReference type="Proteomes" id="UP000800981"/>
    </source>
</evidence>
<organism evidence="2 3">
    <name type="scientific">Motilibacter deserti</name>
    <dbReference type="NCBI Taxonomy" id="2714956"/>
    <lineage>
        <taxon>Bacteria</taxon>
        <taxon>Bacillati</taxon>
        <taxon>Actinomycetota</taxon>
        <taxon>Actinomycetes</taxon>
        <taxon>Motilibacterales</taxon>
        <taxon>Motilibacteraceae</taxon>
        <taxon>Motilibacter</taxon>
    </lineage>
</organism>
<dbReference type="InterPro" id="IPR058548">
    <property type="entry name" value="MlaB-like_STAS"/>
</dbReference>
<evidence type="ECO:0000259" key="1">
    <source>
        <dbReference type="PROSITE" id="PS50801"/>
    </source>
</evidence>
<dbReference type="Proteomes" id="UP000800981">
    <property type="component" value="Unassembled WGS sequence"/>
</dbReference>
<dbReference type="EMBL" id="JAANNP010000011">
    <property type="protein sequence ID" value="NHC14824.1"/>
    <property type="molecule type" value="Genomic_DNA"/>
</dbReference>
<dbReference type="InterPro" id="IPR036513">
    <property type="entry name" value="STAS_dom_sf"/>
</dbReference>
<dbReference type="InterPro" id="IPR002645">
    <property type="entry name" value="STAS_dom"/>
</dbReference>
<feature type="domain" description="STAS" evidence="1">
    <location>
        <begin position="1"/>
        <end position="116"/>
    </location>
</feature>
<name>A0ABX0GV73_9ACTN</name>
<reference evidence="2 3" key="1">
    <citation type="submission" date="2020-03" db="EMBL/GenBank/DDBJ databases">
        <title>Two novel Motilibacter sp.</title>
        <authorList>
            <person name="Liu S."/>
        </authorList>
    </citation>
    <scope>NUCLEOTIDE SEQUENCE [LARGE SCALE GENOMIC DNA]</scope>
    <source>
        <strain evidence="2 3">E257</strain>
    </source>
</reference>
<protein>
    <submittedName>
        <fullName evidence="2">STAS domain-containing protein</fullName>
    </submittedName>
</protein>
<dbReference type="Gene3D" id="3.30.750.24">
    <property type="entry name" value="STAS domain"/>
    <property type="match status" value="1"/>
</dbReference>